<dbReference type="InterPro" id="IPR006166">
    <property type="entry name" value="ERCC4_domain"/>
</dbReference>
<feature type="domain" description="ERCC4" evidence="10">
    <location>
        <begin position="565"/>
        <end position="645"/>
    </location>
</feature>
<comment type="similarity">
    <text evidence="2">Belongs to the XPF family.</text>
</comment>
<dbReference type="Proteomes" id="UP000034350">
    <property type="component" value="Unassembled WGS sequence"/>
</dbReference>
<dbReference type="GO" id="GO:0000724">
    <property type="term" value="P:double-strand break repair via homologous recombination"/>
    <property type="evidence" value="ECO:0007669"/>
    <property type="project" value="TreeGrafter"/>
</dbReference>
<dbReference type="InterPro" id="IPR010994">
    <property type="entry name" value="RuvA_2-like"/>
</dbReference>
<dbReference type="PANTHER" id="PTHR10150">
    <property type="entry name" value="DNA REPAIR ENDONUCLEASE XPF"/>
    <property type="match status" value="1"/>
</dbReference>
<dbReference type="GO" id="GO:1901255">
    <property type="term" value="P:nucleotide-excision repair involved in interstrand cross-link repair"/>
    <property type="evidence" value="ECO:0007669"/>
    <property type="project" value="TreeGrafter"/>
</dbReference>
<evidence type="ECO:0000256" key="3">
    <source>
        <dbReference type="ARBA" id="ARBA00022722"/>
    </source>
</evidence>
<dbReference type="EMBL" id="JPQZ01000002">
    <property type="protein sequence ID" value="KKO76506.1"/>
    <property type="molecule type" value="Genomic_DNA"/>
</dbReference>
<dbReference type="VEuPathDB" id="MicrosporidiaDB:NCER_100721"/>
<keyword evidence="3" id="KW-0540">Nuclease</keyword>
<evidence type="ECO:0000256" key="4">
    <source>
        <dbReference type="ARBA" id="ARBA00022759"/>
    </source>
</evidence>
<protein>
    <submittedName>
        <fullName evidence="11">Rad1-like dna repair protein</fullName>
    </submittedName>
</protein>
<organism evidence="11 12">
    <name type="scientific">Vairimorpha ceranae</name>
    <dbReference type="NCBI Taxonomy" id="40302"/>
    <lineage>
        <taxon>Eukaryota</taxon>
        <taxon>Fungi</taxon>
        <taxon>Fungi incertae sedis</taxon>
        <taxon>Microsporidia</taxon>
        <taxon>Nosematidae</taxon>
        <taxon>Vairimorpha</taxon>
    </lineage>
</organism>
<dbReference type="GO" id="GO:0003684">
    <property type="term" value="F:damaged DNA binding"/>
    <property type="evidence" value="ECO:0007669"/>
    <property type="project" value="TreeGrafter"/>
</dbReference>
<dbReference type="InterPro" id="IPR011335">
    <property type="entry name" value="Restrct_endonuc-II-like"/>
</dbReference>
<keyword evidence="9" id="KW-0539">Nucleus</keyword>
<name>A0A0F9WGS9_9MICR</name>
<evidence type="ECO:0000256" key="2">
    <source>
        <dbReference type="ARBA" id="ARBA00010015"/>
    </source>
</evidence>
<evidence type="ECO:0000256" key="5">
    <source>
        <dbReference type="ARBA" id="ARBA00022763"/>
    </source>
</evidence>
<keyword evidence="8" id="KW-0234">DNA repair</keyword>
<evidence type="ECO:0000259" key="10">
    <source>
        <dbReference type="SMART" id="SM00891"/>
    </source>
</evidence>
<dbReference type="InterPro" id="IPR047520">
    <property type="entry name" value="XPF_nuclease"/>
</dbReference>
<dbReference type="SUPFAM" id="SSF52980">
    <property type="entry name" value="Restriction endonuclease-like"/>
    <property type="match status" value="1"/>
</dbReference>
<keyword evidence="5" id="KW-0227">DNA damage</keyword>
<reference evidence="11 12" key="1">
    <citation type="journal article" date="2015" name="Environ. Microbiol.">
        <title>Genome analyses suggest the presence of polyploidy and recent human-driven expansions in eight global populations of the honeybee pathogen Nosema ceranae.</title>
        <authorList>
            <person name="Pelin A."/>
            <person name="Selman M."/>
            <person name="Aris-Brosou S."/>
            <person name="Farinelli L."/>
            <person name="Corradi N."/>
        </authorList>
    </citation>
    <scope>NUCLEOTIDE SEQUENCE [LARGE SCALE GENOMIC DNA]</scope>
    <source>
        <strain evidence="11 12">PA08 1199</strain>
    </source>
</reference>
<dbReference type="OrthoDB" id="361020at2759"/>
<dbReference type="PANTHER" id="PTHR10150:SF0">
    <property type="entry name" value="DNA REPAIR ENDONUCLEASE XPF"/>
    <property type="match status" value="1"/>
</dbReference>
<dbReference type="GO" id="GO:0000110">
    <property type="term" value="C:nucleotide-excision repair factor 1 complex"/>
    <property type="evidence" value="ECO:0007669"/>
    <property type="project" value="TreeGrafter"/>
</dbReference>
<gene>
    <name evidence="11" type="ORF">AAJ76_200020913</name>
</gene>
<evidence type="ECO:0000313" key="12">
    <source>
        <dbReference type="Proteomes" id="UP000034350"/>
    </source>
</evidence>
<comment type="caution">
    <text evidence="11">The sequence shown here is derived from an EMBL/GenBank/DDBJ whole genome shotgun (WGS) entry which is preliminary data.</text>
</comment>
<sequence length="774" mass="91396">MYPLMLDYELKILEDTKSESFILVSGHGIHLNTLININILMYLNKYSFAFLLNFDELSLPFSHEYLRILKNCDKQARKKMYLKGGVFVCSSRILLTDFLENNINIEIISAIIINNADRIRENSLEAFILNVFRRKNAHGLIKAFSSNCIPFACGIGSLEKYANTFRCNNFILYPRFHEEIQKSFKNDIKFLQHEFKMPDEMIELQMILIEILKELIKYYKLDVDYELVLLSNIYLSKQVFDILDIKFLLILLYSCNLSKFYTECIKLISKQIECGKESTWLNSNYTKILIDKIDLFFAENEQFVSFEQKEVFKNLKYFFKHKKIKKQEEHKCEFDSVINNQNITFDTQDLDFLEELKKPFFNLKFRRLIRELILLENESCFVVFSSMTVLNDVENIVNLFNSNLLKNVKLLTKKQFVNSNLLFSDDDLNSRFIKMNKNLNLSKSIDEFYTFYIDNNSEEEDVSDFKVNNDIIFIDVAKSYNFFLYDKDLASIRKCEYIGTKANIVVHSFQFRDSLEEQNNLLSLRKEISYFEQLIQKRGNLPILSDINRNILEDEISDEDDCTYDIVVDSRELRAELPFFLYKAGNNIIIATLQIGDYLINENICIERKSIGDFISSMNAGRLYSQIRILTYHYTKAILLLEFSSRPCLSDFYNHNADTFRNSLISKFCFFLITFPSIKVLWSDSTFFTTKIFRKMQKKNLEDDVVKMNVEINPILQEILLSIPGVNQFNLRKVVKHYKNLKQLVTSNRITLQRNLGQDTGFKIYKFFNDNFEE</sequence>
<evidence type="ECO:0000256" key="6">
    <source>
        <dbReference type="ARBA" id="ARBA00022801"/>
    </source>
</evidence>
<dbReference type="Pfam" id="PF02732">
    <property type="entry name" value="ERCC4"/>
    <property type="match status" value="1"/>
</dbReference>
<dbReference type="VEuPathDB" id="MicrosporidiaDB:AAJ76_200020913"/>
<evidence type="ECO:0000256" key="9">
    <source>
        <dbReference type="ARBA" id="ARBA00023242"/>
    </source>
</evidence>
<evidence type="ECO:0000256" key="8">
    <source>
        <dbReference type="ARBA" id="ARBA00023204"/>
    </source>
</evidence>
<dbReference type="GeneID" id="36319400"/>
<dbReference type="GO" id="GO:0003697">
    <property type="term" value="F:single-stranded DNA binding"/>
    <property type="evidence" value="ECO:0007669"/>
    <property type="project" value="TreeGrafter"/>
</dbReference>
<comment type="subcellular location">
    <subcellularLocation>
        <location evidence="1">Nucleus</location>
    </subcellularLocation>
</comment>
<keyword evidence="6" id="KW-0378">Hydrolase</keyword>
<keyword evidence="12" id="KW-1185">Reference proteome</keyword>
<dbReference type="FunFam" id="3.40.50.10130:FF:000002">
    <property type="entry name" value="DNA repair endonuclease XPF"/>
    <property type="match status" value="1"/>
</dbReference>
<dbReference type="GO" id="GO:0000014">
    <property type="term" value="F:single-stranded DNA endodeoxyribonuclease activity"/>
    <property type="evidence" value="ECO:0007669"/>
    <property type="project" value="TreeGrafter"/>
</dbReference>
<proteinExistence type="inferred from homology"/>
<evidence type="ECO:0000256" key="1">
    <source>
        <dbReference type="ARBA" id="ARBA00004123"/>
    </source>
</evidence>
<dbReference type="CDD" id="cd20078">
    <property type="entry name" value="XPF_nuclease_XPF_euk"/>
    <property type="match status" value="1"/>
</dbReference>
<evidence type="ECO:0000313" key="11">
    <source>
        <dbReference type="EMBL" id="KKO76506.1"/>
    </source>
</evidence>
<dbReference type="SUPFAM" id="SSF47781">
    <property type="entry name" value="RuvA domain 2-like"/>
    <property type="match status" value="1"/>
</dbReference>
<dbReference type="AlphaFoldDB" id="A0A0F9WGS9"/>
<dbReference type="VEuPathDB" id="MicrosporidiaDB:G9O61_00g005920"/>
<dbReference type="Gene3D" id="1.10.150.20">
    <property type="entry name" value="5' to 3' exonuclease, C-terminal subdomain"/>
    <property type="match status" value="1"/>
</dbReference>
<dbReference type="SMART" id="SM00891">
    <property type="entry name" value="ERCC4"/>
    <property type="match status" value="1"/>
</dbReference>
<dbReference type="Gene3D" id="3.40.50.10130">
    <property type="match status" value="1"/>
</dbReference>
<dbReference type="GO" id="GO:0000712">
    <property type="term" value="P:resolution of meiotic recombination intermediates"/>
    <property type="evidence" value="ECO:0007669"/>
    <property type="project" value="TreeGrafter"/>
</dbReference>
<evidence type="ECO:0000256" key="7">
    <source>
        <dbReference type="ARBA" id="ARBA00023125"/>
    </source>
</evidence>
<keyword evidence="7" id="KW-0238">DNA-binding</keyword>
<keyword evidence="4" id="KW-0255">Endonuclease</keyword>
<accession>A0A0F9WGS9</accession>
<dbReference type="RefSeq" id="XP_024332248.1">
    <property type="nucleotide sequence ID" value="XM_024474477.1"/>
</dbReference>